<feature type="domain" description="Carboxylesterase type B" evidence="7">
    <location>
        <begin position="24"/>
        <end position="540"/>
    </location>
</feature>
<dbReference type="AlphaFoldDB" id="A0A1A9UJT7"/>
<dbReference type="InterPro" id="IPR002018">
    <property type="entry name" value="CarbesteraseB"/>
</dbReference>
<proteinExistence type="inferred from homology"/>
<dbReference type="Pfam" id="PF00135">
    <property type="entry name" value="COesterase"/>
    <property type="match status" value="1"/>
</dbReference>
<keyword evidence="3 6" id="KW-0378">Hydrolase</keyword>
<evidence type="ECO:0000256" key="5">
    <source>
        <dbReference type="ARBA" id="ARBA00023180"/>
    </source>
</evidence>
<keyword evidence="5" id="KW-0325">Glycoprotein</keyword>
<dbReference type="GO" id="GO:0052689">
    <property type="term" value="F:carboxylic ester hydrolase activity"/>
    <property type="evidence" value="ECO:0007669"/>
    <property type="project" value="UniProtKB-KW"/>
</dbReference>
<feature type="chain" id="PRO_5008445848" description="Carboxylic ester hydrolase" evidence="6">
    <location>
        <begin position="19"/>
        <end position="547"/>
    </location>
</feature>
<comment type="similarity">
    <text evidence="1 6">Belongs to the type-B carboxylesterase/lipase family.</text>
</comment>
<dbReference type="VEuPathDB" id="VectorBase:GAUT007163"/>
<evidence type="ECO:0000313" key="9">
    <source>
        <dbReference type="Proteomes" id="UP000078200"/>
    </source>
</evidence>
<name>A0A1A9UJT7_GLOAU</name>
<dbReference type="InterPro" id="IPR050309">
    <property type="entry name" value="Type-B_Carboxylest/Lipase"/>
</dbReference>
<evidence type="ECO:0000256" key="2">
    <source>
        <dbReference type="ARBA" id="ARBA00022487"/>
    </source>
</evidence>
<dbReference type="EC" id="3.1.1.-" evidence="6"/>
<keyword evidence="9" id="KW-1185">Reference proteome</keyword>
<protein>
    <recommendedName>
        <fullName evidence="6">Carboxylic ester hydrolase</fullName>
        <ecNumber evidence="6">3.1.1.-</ecNumber>
    </recommendedName>
</protein>
<keyword evidence="4" id="KW-1015">Disulfide bond</keyword>
<accession>A0A1A9UJT7</accession>
<feature type="signal peptide" evidence="6">
    <location>
        <begin position="1"/>
        <end position="18"/>
    </location>
</feature>
<evidence type="ECO:0000256" key="6">
    <source>
        <dbReference type="RuleBase" id="RU361235"/>
    </source>
</evidence>
<organism evidence="8 9">
    <name type="scientific">Glossina austeni</name>
    <name type="common">Savannah tsetse fly</name>
    <dbReference type="NCBI Taxonomy" id="7395"/>
    <lineage>
        <taxon>Eukaryota</taxon>
        <taxon>Metazoa</taxon>
        <taxon>Ecdysozoa</taxon>
        <taxon>Arthropoda</taxon>
        <taxon>Hexapoda</taxon>
        <taxon>Insecta</taxon>
        <taxon>Pterygota</taxon>
        <taxon>Neoptera</taxon>
        <taxon>Endopterygota</taxon>
        <taxon>Diptera</taxon>
        <taxon>Brachycera</taxon>
        <taxon>Muscomorpha</taxon>
        <taxon>Hippoboscoidea</taxon>
        <taxon>Glossinidae</taxon>
        <taxon>Glossina</taxon>
    </lineage>
</organism>
<sequence>MILLSSISFICLALLCKGEQTTIQVDTDLGGIKGIQMTSRLGENFWAFRGIRYAKPPIGELRFQSPQPIEAWKSQIYDATTDGPICPQGYGSIDLISEDCLRLNVYTRDLKNLKPVLVFLHPGGFYSGSGRSNLFAGPQNLMDRDIVLVTLNYRLGSLGFLATGTADATGNMGLKDQVVALRWIQKHIGKFGGDCGSVTLWGYSAGSFSTGLHMMSPMSKGLFQRAIMMSSAPLGQFAFKDNQLELAQKQAQLLKCPEKPIKDMVACLKTKPTTDFVNTVREMFEYAGKPIYNWMPVIEPDFGQERFIAEDPYKTMEKGVINKVPLIIGITEYEFHYVAYYILRNDTERELFNKDFEKLAPIHLLYERNTEKSHLISRKLKEKYLNNQSLVFPDSAEKFGQLYSDGVIGYSYHRFLDMVSKHTSVFSYLFTYKGRYSHFINPSTNQSEGAMHHDELLYLFHVPVRTPLFSETDQENKIIERLTRMWTVFATRGNPNNSTDDYLKNFEWPMYTDSKKEYLEIGDNLRKLNNGIFTDRFQLWDSLFPLN</sequence>
<dbReference type="InterPro" id="IPR019826">
    <property type="entry name" value="Carboxylesterase_B_AS"/>
</dbReference>
<dbReference type="EnsemblMetazoa" id="GAUT007163-RA">
    <property type="protein sequence ID" value="GAUT007163-PA"/>
    <property type="gene ID" value="GAUT007163"/>
</dbReference>
<dbReference type="InterPro" id="IPR029058">
    <property type="entry name" value="AB_hydrolase_fold"/>
</dbReference>
<keyword evidence="6" id="KW-0732">Signal</keyword>
<dbReference type="PANTHER" id="PTHR11559">
    <property type="entry name" value="CARBOXYLESTERASE"/>
    <property type="match status" value="1"/>
</dbReference>
<keyword evidence="2" id="KW-0719">Serine esterase</keyword>
<dbReference type="Gene3D" id="3.40.50.1820">
    <property type="entry name" value="alpha/beta hydrolase"/>
    <property type="match status" value="1"/>
</dbReference>
<dbReference type="STRING" id="7395.A0A1A9UJT7"/>
<evidence type="ECO:0000313" key="8">
    <source>
        <dbReference type="EnsemblMetazoa" id="GAUT007163-PA"/>
    </source>
</evidence>
<dbReference type="SUPFAM" id="SSF53474">
    <property type="entry name" value="alpha/beta-Hydrolases"/>
    <property type="match status" value="1"/>
</dbReference>
<evidence type="ECO:0000256" key="4">
    <source>
        <dbReference type="ARBA" id="ARBA00023157"/>
    </source>
</evidence>
<dbReference type="Proteomes" id="UP000078200">
    <property type="component" value="Unassembled WGS sequence"/>
</dbReference>
<reference evidence="8" key="1">
    <citation type="submission" date="2020-05" db="UniProtKB">
        <authorList>
            <consortium name="EnsemblMetazoa"/>
        </authorList>
    </citation>
    <scope>IDENTIFICATION</scope>
    <source>
        <strain evidence="8">TTRI</strain>
    </source>
</reference>
<evidence type="ECO:0000256" key="1">
    <source>
        <dbReference type="ARBA" id="ARBA00005964"/>
    </source>
</evidence>
<evidence type="ECO:0000259" key="7">
    <source>
        <dbReference type="Pfam" id="PF00135"/>
    </source>
</evidence>
<evidence type="ECO:0000256" key="3">
    <source>
        <dbReference type="ARBA" id="ARBA00022801"/>
    </source>
</evidence>
<dbReference type="FunFam" id="3.40.50.1820:FF:000155">
    <property type="entry name" value="Carboxylic ester hydrolase"/>
    <property type="match status" value="1"/>
</dbReference>
<dbReference type="PROSITE" id="PS00122">
    <property type="entry name" value="CARBOXYLESTERASE_B_1"/>
    <property type="match status" value="1"/>
</dbReference>